<dbReference type="Pfam" id="PF00583">
    <property type="entry name" value="Acetyltransf_1"/>
    <property type="match status" value="1"/>
</dbReference>
<dbReference type="KEGG" id="nfn:NFRAN_0400"/>
<dbReference type="AlphaFoldDB" id="A0A484ICI0"/>
<name>A0A484ICI0_9ARCH</name>
<dbReference type="PROSITE" id="PS51186">
    <property type="entry name" value="GNAT"/>
    <property type="match status" value="1"/>
</dbReference>
<proteinExistence type="predicted"/>
<evidence type="ECO:0000313" key="3">
    <source>
        <dbReference type="Proteomes" id="UP000294299"/>
    </source>
</evidence>
<keyword evidence="2" id="KW-0808">Transferase</keyword>
<dbReference type="GeneID" id="39419936"/>
<dbReference type="RefSeq" id="WP_134482781.1">
    <property type="nucleotide sequence ID" value="NZ_LR216287.1"/>
</dbReference>
<dbReference type="GO" id="GO:0016747">
    <property type="term" value="F:acyltransferase activity, transferring groups other than amino-acyl groups"/>
    <property type="evidence" value="ECO:0007669"/>
    <property type="project" value="InterPro"/>
</dbReference>
<dbReference type="InterPro" id="IPR000182">
    <property type="entry name" value="GNAT_dom"/>
</dbReference>
<dbReference type="Proteomes" id="UP000294299">
    <property type="component" value="Chromosome NFRAN"/>
</dbReference>
<dbReference type="EMBL" id="LR216287">
    <property type="protein sequence ID" value="VFJ12721.1"/>
    <property type="molecule type" value="Genomic_DNA"/>
</dbReference>
<organism evidence="2 3">
    <name type="scientific">Candidatus Nitrosocosmicus franklandianus</name>
    <dbReference type="NCBI Taxonomy" id="1798806"/>
    <lineage>
        <taxon>Archaea</taxon>
        <taxon>Nitrososphaerota</taxon>
        <taxon>Nitrososphaeria</taxon>
        <taxon>Nitrososphaerales</taxon>
        <taxon>Nitrososphaeraceae</taxon>
        <taxon>Candidatus Nitrosocosmicus</taxon>
    </lineage>
</organism>
<dbReference type="CDD" id="cd04301">
    <property type="entry name" value="NAT_SF"/>
    <property type="match status" value="1"/>
</dbReference>
<evidence type="ECO:0000313" key="2">
    <source>
        <dbReference type="EMBL" id="VFJ12721.1"/>
    </source>
</evidence>
<dbReference type="Gene3D" id="3.40.630.30">
    <property type="match status" value="1"/>
</dbReference>
<dbReference type="OrthoDB" id="1485at2157"/>
<keyword evidence="3" id="KW-1185">Reference proteome</keyword>
<feature type="domain" description="N-acetyltransferase" evidence="1">
    <location>
        <begin position="12"/>
        <end position="209"/>
    </location>
</feature>
<accession>A0A484ICI0</accession>
<gene>
    <name evidence="2" type="ORF">NFRAN_0400</name>
</gene>
<evidence type="ECO:0000259" key="1">
    <source>
        <dbReference type="PROSITE" id="PS51186"/>
    </source>
</evidence>
<sequence>MSSFYVLNSDSVIVRRTVKKDIPAIVKLQEESFADLAKIGNIWHPDELRSHLEIFPEGQLVAELDGEIVGSATSLIVDLVPEYANHTWKDITADGMLTTHTYKGDSLYGADISTHPKVRHKGIGHKLYQGRKDVTMKFNLKRMIAGGRLYNYCDYANEFTPLEYALKVVRCEIHDLVLSFDLINGFRFIKILTNYLEDARSLNYASFIEWKNPHFNTASIS</sequence>
<dbReference type="SUPFAM" id="SSF55729">
    <property type="entry name" value="Acyl-CoA N-acyltransferases (Nat)"/>
    <property type="match status" value="1"/>
</dbReference>
<dbReference type="InterPro" id="IPR016181">
    <property type="entry name" value="Acyl_CoA_acyltransferase"/>
</dbReference>
<reference evidence="2 3" key="1">
    <citation type="submission" date="2019-02" db="EMBL/GenBank/DDBJ databases">
        <authorList>
            <person name="Lehtovirta-Morley E L."/>
        </authorList>
    </citation>
    <scope>NUCLEOTIDE SEQUENCE [LARGE SCALE GENOMIC DNA]</scope>
    <source>
        <strain evidence="2">NFRAN1</strain>
    </source>
</reference>
<protein>
    <submittedName>
        <fullName evidence="2">Acetyltransferase (GNAT) family protein</fullName>
    </submittedName>
</protein>